<keyword evidence="10 12" id="KW-0472">Membrane</keyword>
<keyword evidence="2" id="KW-0813">Transport</keyword>
<keyword evidence="3" id="KW-0633">Potassium transport</keyword>
<evidence type="ECO:0000313" key="15">
    <source>
        <dbReference type="Proteomes" id="UP000184171"/>
    </source>
</evidence>
<dbReference type="STRING" id="1122189.SAMN02745165_01487"/>
<evidence type="ECO:0000256" key="1">
    <source>
        <dbReference type="ARBA" id="ARBA00004141"/>
    </source>
</evidence>
<dbReference type="GO" id="GO:0005249">
    <property type="term" value="F:voltage-gated potassium channel activity"/>
    <property type="evidence" value="ECO:0007669"/>
    <property type="project" value="InterPro"/>
</dbReference>
<dbReference type="GO" id="GO:0008076">
    <property type="term" value="C:voltage-gated potassium channel complex"/>
    <property type="evidence" value="ECO:0007669"/>
    <property type="project" value="InterPro"/>
</dbReference>
<dbReference type="AlphaFoldDB" id="A0A1M6GBU8"/>
<keyword evidence="9" id="KW-0406">Ion transport</keyword>
<evidence type="ECO:0000256" key="11">
    <source>
        <dbReference type="ARBA" id="ARBA00023303"/>
    </source>
</evidence>
<dbReference type="EMBL" id="FQZT01000004">
    <property type="protein sequence ID" value="SHJ07405.1"/>
    <property type="molecule type" value="Genomic_DNA"/>
</dbReference>
<evidence type="ECO:0000256" key="9">
    <source>
        <dbReference type="ARBA" id="ARBA00023065"/>
    </source>
</evidence>
<feature type="transmembrane region" description="Helical" evidence="12">
    <location>
        <begin position="215"/>
        <end position="235"/>
    </location>
</feature>
<evidence type="ECO:0000256" key="3">
    <source>
        <dbReference type="ARBA" id="ARBA00022538"/>
    </source>
</evidence>
<dbReference type="Gene3D" id="1.20.120.350">
    <property type="entry name" value="Voltage-gated potassium channels. Chain C"/>
    <property type="match status" value="1"/>
</dbReference>
<dbReference type="InterPro" id="IPR027359">
    <property type="entry name" value="Volt_channel_dom_sf"/>
</dbReference>
<proteinExistence type="predicted"/>
<evidence type="ECO:0000256" key="2">
    <source>
        <dbReference type="ARBA" id="ARBA00022448"/>
    </source>
</evidence>
<keyword evidence="5" id="KW-0631">Potassium channel</keyword>
<keyword evidence="6" id="KW-0851">Voltage-gated channel</keyword>
<evidence type="ECO:0000256" key="12">
    <source>
        <dbReference type="SAM" id="Phobius"/>
    </source>
</evidence>
<evidence type="ECO:0000256" key="4">
    <source>
        <dbReference type="ARBA" id="ARBA00022692"/>
    </source>
</evidence>
<keyword evidence="7" id="KW-0630">Potassium</keyword>
<dbReference type="InterPro" id="IPR028325">
    <property type="entry name" value="VG_K_chnl"/>
</dbReference>
<dbReference type="PANTHER" id="PTHR11537">
    <property type="entry name" value="VOLTAGE-GATED POTASSIUM CHANNEL"/>
    <property type="match status" value="1"/>
</dbReference>
<evidence type="ECO:0000256" key="6">
    <source>
        <dbReference type="ARBA" id="ARBA00022882"/>
    </source>
</evidence>
<evidence type="ECO:0000256" key="8">
    <source>
        <dbReference type="ARBA" id="ARBA00022989"/>
    </source>
</evidence>
<keyword evidence="11 14" id="KW-0407">Ion channel</keyword>
<evidence type="ECO:0000256" key="5">
    <source>
        <dbReference type="ARBA" id="ARBA00022826"/>
    </source>
</evidence>
<feature type="transmembrane region" description="Helical" evidence="12">
    <location>
        <begin position="30"/>
        <end position="48"/>
    </location>
</feature>
<evidence type="ECO:0000256" key="10">
    <source>
        <dbReference type="ARBA" id="ARBA00023136"/>
    </source>
</evidence>
<reference evidence="14 15" key="1">
    <citation type="submission" date="2016-11" db="EMBL/GenBank/DDBJ databases">
        <authorList>
            <person name="Jaros S."/>
            <person name="Januszkiewicz K."/>
            <person name="Wedrychowicz H."/>
        </authorList>
    </citation>
    <scope>NUCLEOTIDE SEQUENCE [LARGE SCALE GENOMIC DNA]</scope>
    <source>
        <strain evidence="14 15">DSM 5091</strain>
    </source>
</reference>
<dbReference type="OrthoDB" id="9799090at2"/>
<sequence length="274" mass="30469">MPERKPQSDNSFRQRLHEVIFEADTPAGKLFDLALIYSIIISVLVVMLDSVSELQLRYGQLFFVLEWGFTLLFTVEYLLRLSCIGRPLKYATSFFGIVDLLSIVPSYLSLFLPSGKYLLVIRILRLLRVFRVLKLVQYVGEANYLLRALQSSRRKVLVFLLSVVLMMVIFGSVMYIVEGPEHGFTSIPRSVYWAIVTMTTVGYGDISPQTDLGQALASLVMIIGYGIIAIPTGIVTAELTHAKQVTTQSCPQCSAEGHAPGAKHCKDCGALLNP</sequence>
<evidence type="ECO:0000313" key="14">
    <source>
        <dbReference type="EMBL" id="SHJ07405.1"/>
    </source>
</evidence>
<feature type="domain" description="Ion transport" evidence="13">
    <location>
        <begin position="29"/>
        <end position="244"/>
    </location>
</feature>
<feature type="transmembrane region" description="Helical" evidence="12">
    <location>
        <begin position="156"/>
        <end position="177"/>
    </location>
</feature>
<dbReference type="Proteomes" id="UP000184171">
    <property type="component" value="Unassembled WGS sequence"/>
</dbReference>
<dbReference type="PRINTS" id="PR00169">
    <property type="entry name" value="KCHANNEL"/>
</dbReference>
<keyword evidence="15" id="KW-1185">Reference proteome</keyword>
<organism evidence="14 15">
    <name type="scientific">Malonomonas rubra DSM 5091</name>
    <dbReference type="NCBI Taxonomy" id="1122189"/>
    <lineage>
        <taxon>Bacteria</taxon>
        <taxon>Pseudomonadati</taxon>
        <taxon>Thermodesulfobacteriota</taxon>
        <taxon>Desulfuromonadia</taxon>
        <taxon>Desulfuromonadales</taxon>
        <taxon>Geopsychrobacteraceae</taxon>
        <taxon>Malonomonas</taxon>
    </lineage>
</organism>
<dbReference type="GO" id="GO:0001508">
    <property type="term" value="P:action potential"/>
    <property type="evidence" value="ECO:0007669"/>
    <property type="project" value="TreeGrafter"/>
</dbReference>
<gene>
    <name evidence="14" type="ORF">SAMN02745165_01487</name>
</gene>
<dbReference type="InterPro" id="IPR005821">
    <property type="entry name" value="Ion_trans_dom"/>
</dbReference>
<protein>
    <submittedName>
        <fullName evidence="14">Voltage-gated potassium channel</fullName>
    </submittedName>
</protein>
<name>A0A1M6GBU8_MALRU</name>
<dbReference type="Gene3D" id="1.10.287.70">
    <property type="match status" value="1"/>
</dbReference>
<dbReference type="RefSeq" id="WP_072907408.1">
    <property type="nucleotide sequence ID" value="NZ_FQZT01000004.1"/>
</dbReference>
<dbReference type="Pfam" id="PF00520">
    <property type="entry name" value="Ion_trans"/>
    <property type="match status" value="1"/>
</dbReference>
<evidence type="ECO:0000256" key="7">
    <source>
        <dbReference type="ARBA" id="ARBA00022958"/>
    </source>
</evidence>
<feature type="transmembrane region" description="Helical" evidence="12">
    <location>
        <begin position="91"/>
        <end position="111"/>
    </location>
</feature>
<keyword evidence="8 12" id="KW-1133">Transmembrane helix</keyword>
<accession>A0A1M6GBU8</accession>
<feature type="transmembrane region" description="Helical" evidence="12">
    <location>
        <begin position="60"/>
        <end position="79"/>
    </location>
</feature>
<dbReference type="SUPFAM" id="SSF81324">
    <property type="entry name" value="Voltage-gated potassium channels"/>
    <property type="match status" value="1"/>
</dbReference>
<keyword evidence="4 12" id="KW-0812">Transmembrane</keyword>
<dbReference type="PANTHER" id="PTHR11537:SF254">
    <property type="entry name" value="POTASSIUM VOLTAGE-GATED CHANNEL PROTEIN SHAB"/>
    <property type="match status" value="1"/>
</dbReference>
<evidence type="ECO:0000259" key="13">
    <source>
        <dbReference type="Pfam" id="PF00520"/>
    </source>
</evidence>
<comment type="subcellular location">
    <subcellularLocation>
        <location evidence="1">Membrane</location>
        <topology evidence="1">Multi-pass membrane protein</topology>
    </subcellularLocation>
</comment>